<keyword evidence="1" id="KW-0732">Signal</keyword>
<dbReference type="InterPro" id="IPR025348">
    <property type="entry name" value="DUF4252"/>
</dbReference>
<name>A0A6I6JN12_9BACT</name>
<feature type="signal peptide" evidence="1">
    <location>
        <begin position="1"/>
        <end position="21"/>
    </location>
</feature>
<reference evidence="2 3" key="1">
    <citation type="submission" date="2019-11" db="EMBL/GenBank/DDBJ databases">
        <authorList>
            <person name="Zheng R.K."/>
            <person name="Sun C.M."/>
        </authorList>
    </citation>
    <scope>NUCLEOTIDE SEQUENCE [LARGE SCALE GENOMIC DNA]</scope>
    <source>
        <strain evidence="2 3">WC007</strain>
    </source>
</reference>
<keyword evidence="3" id="KW-1185">Reference proteome</keyword>
<proteinExistence type="predicted"/>
<dbReference type="Proteomes" id="UP000428260">
    <property type="component" value="Chromosome"/>
</dbReference>
<organism evidence="2 3">
    <name type="scientific">Maribellus comscasis</name>
    <dbReference type="NCBI Taxonomy" id="2681766"/>
    <lineage>
        <taxon>Bacteria</taxon>
        <taxon>Pseudomonadati</taxon>
        <taxon>Bacteroidota</taxon>
        <taxon>Bacteroidia</taxon>
        <taxon>Marinilabiliales</taxon>
        <taxon>Prolixibacteraceae</taxon>
        <taxon>Maribellus</taxon>
    </lineage>
</organism>
<dbReference type="Pfam" id="PF14060">
    <property type="entry name" value="DUF4252"/>
    <property type="match status" value="1"/>
</dbReference>
<gene>
    <name evidence="2" type="ORF">GM418_11965</name>
</gene>
<dbReference type="RefSeq" id="WP_158866376.1">
    <property type="nucleotide sequence ID" value="NZ_CP046401.1"/>
</dbReference>
<evidence type="ECO:0000256" key="1">
    <source>
        <dbReference type="SAM" id="SignalP"/>
    </source>
</evidence>
<protein>
    <submittedName>
        <fullName evidence="2">DUF4252 domain-containing protein</fullName>
    </submittedName>
</protein>
<dbReference type="EMBL" id="CP046401">
    <property type="protein sequence ID" value="QGY44346.1"/>
    <property type="molecule type" value="Genomic_DNA"/>
</dbReference>
<evidence type="ECO:0000313" key="2">
    <source>
        <dbReference type="EMBL" id="QGY44346.1"/>
    </source>
</evidence>
<accession>A0A6I6JN12</accession>
<dbReference type="KEGG" id="mcos:GM418_11965"/>
<feature type="chain" id="PRO_5026166062" evidence="1">
    <location>
        <begin position="22"/>
        <end position="166"/>
    </location>
</feature>
<evidence type="ECO:0000313" key="3">
    <source>
        <dbReference type="Proteomes" id="UP000428260"/>
    </source>
</evidence>
<dbReference type="AlphaFoldDB" id="A0A6I6JN12"/>
<sequence>MRTIRIFIVVTLVLAVQLSNAQSKSYRMYDAFANKDGVTNFSFTKNMTDAFNIDLGDDDDEKKVTGDLNEVRFMSYNPKKGGMSGPEFTKRAVGMLPSQYKKYEDEDNDSDAEIWLLGGRKKFKECHVFLNNESDDQMRFVVSFYGDFTVQDLEGLKETGRSFSDD</sequence>